<organism evidence="1 2">
    <name type="scientific">Colocasia esculenta</name>
    <name type="common">Wild taro</name>
    <name type="synonym">Arum esculentum</name>
    <dbReference type="NCBI Taxonomy" id="4460"/>
    <lineage>
        <taxon>Eukaryota</taxon>
        <taxon>Viridiplantae</taxon>
        <taxon>Streptophyta</taxon>
        <taxon>Embryophyta</taxon>
        <taxon>Tracheophyta</taxon>
        <taxon>Spermatophyta</taxon>
        <taxon>Magnoliopsida</taxon>
        <taxon>Liliopsida</taxon>
        <taxon>Araceae</taxon>
        <taxon>Aroideae</taxon>
        <taxon>Colocasieae</taxon>
        <taxon>Colocasia</taxon>
    </lineage>
</organism>
<sequence>MGVPLARGVRRLCCVLYSSVVSTEKLNDVKSTWNTPHVSTALRRSSPVGHHARVEVSSSLNDDACHGRPISSNRTKMARLGCSLEPEDALQRIRAPLGLQMLSRDAYAPLP</sequence>
<dbReference type="AlphaFoldDB" id="A0A843TPL8"/>
<evidence type="ECO:0000313" key="2">
    <source>
        <dbReference type="Proteomes" id="UP000652761"/>
    </source>
</evidence>
<evidence type="ECO:0000313" key="1">
    <source>
        <dbReference type="EMBL" id="MQL71957.1"/>
    </source>
</evidence>
<proteinExistence type="predicted"/>
<accession>A0A843TPL8</accession>
<comment type="caution">
    <text evidence="1">The sequence shown here is derived from an EMBL/GenBank/DDBJ whole genome shotgun (WGS) entry which is preliminary data.</text>
</comment>
<reference evidence="1" key="1">
    <citation type="submission" date="2017-07" db="EMBL/GenBank/DDBJ databases">
        <title>Taro Niue Genome Assembly and Annotation.</title>
        <authorList>
            <person name="Atibalentja N."/>
            <person name="Keating K."/>
            <person name="Fields C.J."/>
        </authorList>
    </citation>
    <scope>NUCLEOTIDE SEQUENCE</scope>
    <source>
        <strain evidence="1">Niue_2</strain>
        <tissue evidence="1">Leaf</tissue>
    </source>
</reference>
<name>A0A843TPL8_COLES</name>
<protein>
    <submittedName>
        <fullName evidence="1">Uncharacterized protein</fullName>
    </submittedName>
</protein>
<dbReference type="Proteomes" id="UP000652761">
    <property type="component" value="Unassembled WGS sequence"/>
</dbReference>
<gene>
    <name evidence="1" type="ORF">Taro_004300</name>
</gene>
<dbReference type="EMBL" id="NMUH01000114">
    <property type="protein sequence ID" value="MQL71957.1"/>
    <property type="molecule type" value="Genomic_DNA"/>
</dbReference>
<keyword evidence="2" id="KW-1185">Reference proteome</keyword>